<dbReference type="InterPro" id="IPR001683">
    <property type="entry name" value="PX_dom"/>
</dbReference>
<keyword evidence="2" id="KW-0813">Transport</keyword>
<organism evidence="9 10">
    <name type="scientific">Latimeria chalumnae</name>
    <name type="common">Coelacanth</name>
    <dbReference type="NCBI Taxonomy" id="7897"/>
    <lineage>
        <taxon>Eukaryota</taxon>
        <taxon>Metazoa</taxon>
        <taxon>Chordata</taxon>
        <taxon>Craniata</taxon>
        <taxon>Vertebrata</taxon>
        <taxon>Euteleostomi</taxon>
        <taxon>Coelacanthiformes</taxon>
        <taxon>Coelacanthidae</taxon>
        <taxon>Latimeria</taxon>
    </lineage>
</organism>
<dbReference type="RefSeq" id="XP_005986763.1">
    <property type="nucleotide sequence ID" value="XM_005986701.3"/>
</dbReference>
<dbReference type="GeneTree" id="ENSGT00530000063759"/>
<dbReference type="GO" id="GO:1901981">
    <property type="term" value="F:phosphatidylinositol phosphate binding"/>
    <property type="evidence" value="ECO:0007669"/>
    <property type="project" value="TreeGrafter"/>
</dbReference>
<dbReference type="InParanoid" id="H3BHA4"/>
<dbReference type="OMA" id="DQMERVC"/>
<dbReference type="PANTHER" id="PTHR20939:SF10">
    <property type="entry name" value="SORTING NEXIN-21"/>
    <property type="match status" value="1"/>
</dbReference>
<accession>H3BHA4</accession>
<keyword evidence="10" id="KW-1185">Reference proteome</keyword>
<evidence type="ECO:0000256" key="3">
    <source>
        <dbReference type="ARBA" id="ARBA00022753"/>
    </source>
</evidence>
<dbReference type="SUPFAM" id="SSF48452">
    <property type="entry name" value="TPR-like"/>
    <property type="match status" value="1"/>
</dbReference>
<name>H3BHA4_LATCH</name>
<dbReference type="EMBL" id="AFYH01003895">
    <property type="status" value="NOT_ANNOTATED_CDS"/>
    <property type="molecule type" value="Genomic_DNA"/>
</dbReference>
<evidence type="ECO:0000259" key="8">
    <source>
        <dbReference type="PROSITE" id="PS50195"/>
    </source>
</evidence>
<evidence type="ECO:0000313" key="10">
    <source>
        <dbReference type="Proteomes" id="UP000008672"/>
    </source>
</evidence>
<keyword evidence="6" id="KW-0472">Membrane</keyword>
<dbReference type="CTD" id="90203"/>
<dbReference type="InterPro" id="IPR039937">
    <property type="entry name" value="SNX20/SNX21"/>
</dbReference>
<evidence type="ECO:0000256" key="5">
    <source>
        <dbReference type="ARBA" id="ARBA00023121"/>
    </source>
</evidence>
<dbReference type="Bgee" id="ENSLACG00000018695">
    <property type="expression patterns" value="Expressed in post-anal tail muscle and 6 other cell types or tissues"/>
</dbReference>
<dbReference type="STRING" id="7897.ENSLACP00000021275"/>
<dbReference type="Gene3D" id="1.25.40.10">
    <property type="entry name" value="Tetratricopeptide repeat domain"/>
    <property type="match status" value="1"/>
</dbReference>
<sequence length="365" mass="41782">MASKILHRIRRSIGKDDEVGREGAGSGLEEVEEFPESSELDDDTEGLSTRLSGTLSFNSSDLTCETEEVSVTDSDAEHQWESSDSESESQESSVQEELPHCQQLTRQLQESWKKSRVKIIPDKLVFEVTNASVVQDGSSKYVLYTIHLIKFGCFDKTPAIITRRYTDLKKLNEKLRKLFKSDMEDICFPKKKLRRNFAAETIAKRSRGFEQYLSHLHSIPEIRHSKVFMEFFYLDYLKAGQKLLQSGIYSDAVSTWSNALCLQDKLGSRDTGHQLHTLAALTVCHQELEQLEEAQSYCEKALQLIRKQEGHHLLVPLLQVNIRLSWKIAKDKRQSEAYLQQLQENGVDIVNQLSLKECLIMKPLV</sequence>
<dbReference type="GeneID" id="102352443"/>
<dbReference type="PANTHER" id="PTHR20939">
    <property type="entry name" value="SORTING NEXIN 20, 21"/>
    <property type="match status" value="1"/>
</dbReference>
<dbReference type="Gene3D" id="3.30.1520.10">
    <property type="entry name" value="Phox-like domain"/>
    <property type="match status" value="1"/>
</dbReference>
<feature type="domain" description="PX" evidence="8">
    <location>
        <begin position="122"/>
        <end position="239"/>
    </location>
</feature>
<dbReference type="SUPFAM" id="SSF64268">
    <property type="entry name" value="PX domain"/>
    <property type="match status" value="1"/>
</dbReference>
<reference evidence="10" key="1">
    <citation type="submission" date="2011-08" db="EMBL/GenBank/DDBJ databases">
        <title>The draft genome of Latimeria chalumnae.</title>
        <authorList>
            <person name="Di Palma F."/>
            <person name="Alfoldi J."/>
            <person name="Johnson J."/>
            <person name="Berlin A."/>
            <person name="Gnerre S."/>
            <person name="Jaffe D."/>
            <person name="MacCallum I."/>
            <person name="Young S."/>
            <person name="Walker B.J."/>
            <person name="Lander E."/>
            <person name="Lindblad-Toh K."/>
        </authorList>
    </citation>
    <scope>NUCLEOTIDE SEQUENCE [LARGE SCALE GENOMIC DNA]</scope>
    <source>
        <strain evidence="10">Wild caught</strain>
    </source>
</reference>
<dbReference type="GO" id="GO:0015031">
    <property type="term" value="P:protein transport"/>
    <property type="evidence" value="ECO:0007669"/>
    <property type="project" value="UniProtKB-KW"/>
</dbReference>
<keyword evidence="5" id="KW-0446">Lipid-binding</keyword>
<dbReference type="GO" id="GO:0031901">
    <property type="term" value="C:early endosome membrane"/>
    <property type="evidence" value="ECO:0007669"/>
    <property type="project" value="UniProtKB-SubCell"/>
</dbReference>
<feature type="compositionally biased region" description="Acidic residues" evidence="7">
    <location>
        <begin position="29"/>
        <end position="45"/>
    </location>
</feature>
<dbReference type="PROSITE" id="PS50195">
    <property type="entry name" value="PX"/>
    <property type="match status" value="1"/>
</dbReference>
<comment type="subcellular location">
    <subcellularLocation>
        <location evidence="1">Early endosome membrane</location>
        <topology evidence="1">Peripheral membrane protein</topology>
        <orientation evidence="1">Cytoplasmic side</orientation>
    </subcellularLocation>
</comment>
<dbReference type="InterPro" id="IPR036871">
    <property type="entry name" value="PX_dom_sf"/>
</dbReference>
<dbReference type="OrthoDB" id="5975050at2759"/>
<evidence type="ECO:0000256" key="7">
    <source>
        <dbReference type="SAM" id="MobiDB-lite"/>
    </source>
</evidence>
<feature type="compositionally biased region" description="Polar residues" evidence="7">
    <location>
        <begin position="46"/>
        <end position="63"/>
    </location>
</feature>
<dbReference type="Ensembl" id="ENSLACT00000021416.2">
    <property type="protein sequence ID" value="ENSLACP00000021275.2"/>
    <property type="gene ID" value="ENSLACG00000018695.2"/>
</dbReference>
<dbReference type="SMART" id="SM00312">
    <property type="entry name" value="PX"/>
    <property type="match status" value="1"/>
</dbReference>
<evidence type="ECO:0000256" key="4">
    <source>
        <dbReference type="ARBA" id="ARBA00022927"/>
    </source>
</evidence>
<reference evidence="9" key="2">
    <citation type="submission" date="2025-08" db="UniProtKB">
        <authorList>
            <consortium name="Ensembl"/>
        </authorList>
    </citation>
    <scope>IDENTIFICATION</scope>
</reference>
<evidence type="ECO:0000256" key="1">
    <source>
        <dbReference type="ARBA" id="ARBA00004469"/>
    </source>
</evidence>
<dbReference type="AlphaFoldDB" id="H3BHA4"/>
<protein>
    <submittedName>
        <fullName evidence="9">Sorting nexin family member 21</fullName>
    </submittedName>
</protein>
<evidence type="ECO:0000256" key="6">
    <source>
        <dbReference type="ARBA" id="ARBA00023136"/>
    </source>
</evidence>
<gene>
    <name evidence="9" type="primary">SNX21</name>
</gene>
<reference evidence="9" key="3">
    <citation type="submission" date="2025-09" db="UniProtKB">
        <authorList>
            <consortium name="Ensembl"/>
        </authorList>
    </citation>
    <scope>IDENTIFICATION</scope>
</reference>
<evidence type="ECO:0000313" key="9">
    <source>
        <dbReference type="Ensembl" id="ENSLACP00000021275.2"/>
    </source>
</evidence>
<dbReference type="EMBL" id="AFYH01003893">
    <property type="status" value="NOT_ANNOTATED_CDS"/>
    <property type="molecule type" value="Genomic_DNA"/>
</dbReference>
<dbReference type="Proteomes" id="UP000008672">
    <property type="component" value="Unassembled WGS sequence"/>
</dbReference>
<keyword evidence="4" id="KW-0653">Protein transport</keyword>
<keyword evidence="3" id="KW-0967">Endosome</keyword>
<dbReference type="EMBL" id="AFYH01003894">
    <property type="status" value="NOT_ANNOTATED_CDS"/>
    <property type="molecule type" value="Genomic_DNA"/>
</dbReference>
<dbReference type="Pfam" id="PF00787">
    <property type="entry name" value="PX"/>
    <property type="match status" value="1"/>
</dbReference>
<dbReference type="FunCoup" id="H3BHA4">
    <property type="interactions" value="144"/>
</dbReference>
<dbReference type="eggNOG" id="KOG2101">
    <property type="taxonomic scope" value="Eukaryota"/>
</dbReference>
<dbReference type="InterPro" id="IPR011990">
    <property type="entry name" value="TPR-like_helical_dom_sf"/>
</dbReference>
<dbReference type="HOGENOM" id="CLU_059132_0_0_1"/>
<dbReference type="KEGG" id="lcm:102352443"/>
<feature type="region of interest" description="Disordered" evidence="7">
    <location>
        <begin position="1"/>
        <end position="100"/>
    </location>
</feature>
<proteinExistence type="predicted"/>
<feature type="compositionally biased region" description="Basic residues" evidence="7">
    <location>
        <begin position="1"/>
        <end position="12"/>
    </location>
</feature>
<evidence type="ECO:0000256" key="2">
    <source>
        <dbReference type="ARBA" id="ARBA00022448"/>
    </source>
</evidence>